<reference evidence="2" key="2">
    <citation type="submission" date="2021-04" db="EMBL/GenBank/DDBJ databases">
        <authorList>
            <person name="Gilroy R."/>
        </authorList>
    </citation>
    <scope>NUCLEOTIDE SEQUENCE</scope>
    <source>
        <strain evidence="2">2189</strain>
    </source>
</reference>
<sequence length="54" mass="5533">MSTKLLLSSIALLLIGVMGVIAAVNGAVFGYVLWGIGLVGGIILLLVGLFLPHK</sequence>
<protein>
    <submittedName>
        <fullName evidence="2">Uncharacterized protein</fullName>
    </submittedName>
</protein>
<organism evidence="2 3">
    <name type="scientific">Candidatus Borkfalkia faecavium</name>
    <dbReference type="NCBI Taxonomy" id="2838508"/>
    <lineage>
        <taxon>Bacteria</taxon>
        <taxon>Bacillati</taxon>
        <taxon>Bacillota</taxon>
        <taxon>Clostridia</taxon>
        <taxon>Christensenellales</taxon>
        <taxon>Christensenellaceae</taxon>
        <taxon>Candidatus Borkfalkia</taxon>
    </lineage>
</organism>
<evidence type="ECO:0000313" key="2">
    <source>
        <dbReference type="EMBL" id="HIX51026.1"/>
    </source>
</evidence>
<evidence type="ECO:0000313" key="3">
    <source>
        <dbReference type="Proteomes" id="UP000886847"/>
    </source>
</evidence>
<dbReference type="EMBL" id="DXEW01000034">
    <property type="protein sequence ID" value="HIX51026.1"/>
    <property type="molecule type" value="Genomic_DNA"/>
</dbReference>
<name>A0A9D2AVW0_9FIRM</name>
<comment type="caution">
    <text evidence="2">The sequence shown here is derived from an EMBL/GenBank/DDBJ whole genome shotgun (WGS) entry which is preliminary data.</text>
</comment>
<dbReference type="AlphaFoldDB" id="A0A9D2AVW0"/>
<gene>
    <name evidence="2" type="ORF">H9851_07100</name>
</gene>
<keyword evidence="1" id="KW-0812">Transmembrane</keyword>
<feature type="transmembrane region" description="Helical" evidence="1">
    <location>
        <begin position="32"/>
        <end position="51"/>
    </location>
</feature>
<keyword evidence="1" id="KW-0472">Membrane</keyword>
<dbReference type="Proteomes" id="UP000886847">
    <property type="component" value="Unassembled WGS sequence"/>
</dbReference>
<reference evidence="2" key="1">
    <citation type="journal article" date="2021" name="PeerJ">
        <title>Extensive microbial diversity within the chicken gut microbiome revealed by metagenomics and culture.</title>
        <authorList>
            <person name="Gilroy R."/>
            <person name="Ravi A."/>
            <person name="Getino M."/>
            <person name="Pursley I."/>
            <person name="Horton D.L."/>
            <person name="Alikhan N.F."/>
            <person name="Baker D."/>
            <person name="Gharbi K."/>
            <person name="Hall N."/>
            <person name="Watson M."/>
            <person name="Adriaenssens E.M."/>
            <person name="Foster-Nyarko E."/>
            <person name="Jarju S."/>
            <person name="Secka A."/>
            <person name="Antonio M."/>
            <person name="Oren A."/>
            <person name="Chaudhuri R.R."/>
            <person name="La Ragione R."/>
            <person name="Hildebrand F."/>
            <person name="Pallen M.J."/>
        </authorList>
    </citation>
    <scope>NUCLEOTIDE SEQUENCE</scope>
    <source>
        <strain evidence="2">2189</strain>
    </source>
</reference>
<keyword evidence="1" id="KW-1133">Transmembrane helix</keyword>
<evidence type="ECO:0000256" key="1">
    <source>
        <dbReference type="SAM" id="Phobius"/>
    </source>
</evidence>
<accession>A0A9D2AVW0</accession>
<proteinExistence type="predicted"/>